<dbReference type="Pfam" id="PF12728">
    <property type="entry name" value="HTH_17"/>
    <property type="match status" value="1"/>
</dbReference>
<organism evidence="2 3">
    <name type="scientific">Sphingobacterium litopenaei</name>
    <dbReference type="NCBI Taxonomy" id="2763500"/>
    <lineage>
        <taxon>Bacteria</taxon>
        <taxon>Pseudomonadati</taxon>
        <taxon>Bacteroidota</taxon>
        <taxon>Sphingobacteriia</taxon>
        <taxon>Sphingobacteriales</taxon>
        <taxon>Sphingobacteriaceae</taxon>
        <taxon>Sphingobacterium</taxon>
    </lineage>
</organism>
<dbReference type="InterPro" id="IPR009061">
    <property type="entry name" value="DNA-bd_dom_put_sf"/>
</dbReference>
<sequence>MEIDIVTREDLRQFKREMLEEFKQIIGSREKEGLDREWLKSAEVRRLLGISPGTLQNLRAGATFPYRKVGGSMYYRREDIRKMMEGGNCNG</sequence>
<dbReference type="PANTHER" id="PTHR34585:SF22">
    <property type="entry name" value="HELIX-TURN-HELIX DOMAIN-CONTAINING PROTEIN"/>
    <property type="match status" value="1"/>
</dbReference>
<dbReference type="EMBL" id="JACOIJ010000017">
    <property type="protein sequence ID" value="MBD1429907.1"/>
    <property type="molecule type" value="Genomic_DNA"/>
</dbReference>
<comment type="caution">
    <text evidence="2">The sequence shown here is derived from an EMBL/GenBank/DDBJ whole genome shotgun (WGS) entry which is preliminary data.</text>
</comment>
<gene>
    <name evidence="2" type="ORF">H8B04_10030</name>
</gene>
<dbReference type="SUPFAM" id="SSF46955">
    <property type="entry name" value="Putative DNA-binding domain"/>
    <property type="match status" value="1"/>
</dbReference>
<keyword evidence="3" id="KW-1185">Reference proteome</keyword>
<evidence type="ECO:0000313" key="2">
    <source>
        <dbReference type="EMBL" id="MBD1429907.1"/>
    </source>
</evidence>
<name>A0ABR7YF17_9SPHI</name>
<accession>A0ABR7YF17</accession>
<evidence type="ECO:0000259" key="1">
    <source>
        <dbReference type="Pfam" id="PF12728"/>
    </source>
</evidence>
<proteinExistence type="predicted"/>
<dbReference type="PANTHER" id="PTHR34585">
    <property type="match status" value="1"/>
</dbReference>
<evidence type="ECO:0000313" key="3">
    <source>
        <dbReference type="Proteomes" id="UP000651271"/>
    </source>
</evidence>
<protein>
    <submittedName>
        <fullName evidence="2">Helix-turn-helix domain-containing protein</fullName>
    </submittedName>
</protein>
<reference evidence="2 3" key="1">
    <citation type="submission" date="2020-08" db="EMBL/GenBank/DDBJ databases">
        <title>Sphingobacterium sp. DN04309 isolated from aquaculture water.</title>
        <authorList>
            <person name="Zhang M."/>
        </authorList>
    </citation>
    <scope>NUCLEOTIDE SEQUENCE [LARGE SCALE GENOMIC DNA]</scope>
    <source>
        <strain evidence="2 3">DN04309</strain>
    </source>
</reference>
<dbReference type="RefSeq" id="WP_190302272.1">
    <property type="nucleotide sequence ID" value="NZ_JACOIJ010000017.1"/>
</dbReference>
<feature type="domain" description="Helix-turn-helix" evidence="1">
    <location>
        <begin position="38"/>
        <end position="86"/>
    </location>
</feature>
<dbReference type="InterPro" id="IPR041657">
    <property type="entry name" value="HTH_17"/>
</dbReference>
<dbReference type="Proteomes" id="UP000651271">
    <property type="component" value="Unassembled WGS sequence"/>
</dbReference>